<keyword evidence="3" id="KW-0489">Methyltransferase</keyword>
<dbReference type="Pfam" id="PF02475">
    <property type="entry name" value="TRM5-TYW2_MTfase"/>
    <property type="match status" value="1"/>
</dbReference>
<dbReference type="InterPro" id="IPR050714">
    <property type="entry name" value="Cobalamin_biosynth_MTase"/>
</dbReference>
<reference evidence="8" key="1">
    <citation type="submission" date="2021-02" db="EMBL/GenBank/DDBJ databases">
        <title>The CRISPR/cas machinery reduction and long-range gene transfer in the hot spring cyanobacterium Synechococcus.</title>
        <authorList>
            <person name="Dvorak P."/>
            <person name="Jahodarova E."/>
            <person name="Hasler P."/>
            <person name="Poulickova A."/>
        </authorList>
    </citation>
    <scope>NUCLEOTIDE SEQUENCE</scope>
    <source>
        <strain evidence="8">Rupite</strain>
    </source>
</reference>
<dbReference type="PANTHER" id="PTHR43182">
    <property type="entry name" value="COBALT-PRECORRIN-6B C(15)-METHYLTRANSFERASE (DECARBOXYLATING)"/>
    <property type="match status" value="1"/>
</dbReference>
<dbReference type="InterPro" id="IPR029063">
    <property type="entry name" value="SAM-dependent_MTases_sf"/>
</dbReference>
<dbReference type="InterPro" id="IPR014776">
    <property type="entry name" value="4pyrrole_Mease_sub2"/>
</dbReference>
<evidence type="ECO:0000256" key="2">
    <source>
        <dbReference type="ARBA" id="ARBA00022573"/>
    </source>
</evidence>
<dbReference type="InterPro" id="IPR014777">
    <property type="entry name" value="4pyrrole_Mease_sub1"/>
</dbReference>
<evidence type="ECO:0000313" key="8">
    <source>
        <dbReference type="EMBL" id="MCJ2543298.1"/>
    </source>
</evidence>
<dbReference type="InterPro" id="IPR006365">
    <property type="entry name" value="Cbl_synth_CobL"/>
</dbReference>
<dbReference type="CDD" id="cd02440">
    <property type="entry name" value="AdoMet_MTases"/>
    <property type="match status" value="1"/>
</dbReference>
<organism evidence="8 9">
    <name type="scientific">Thermostichus vulcanus str. 'Rupite'</name>
    <dbReference type="NCBI Taxonomy" id="2813851"/>
    <lineage>
        <taxon>Bacteria</taxon>
        <taxon>Bacillati</taxon>
        <taxon>Cyanobacteriota</taxon>
        <taxon>Cyanophyceae</taxon>
        <taxon>Thermostichales</taxon>
        <taxon>Thermostichaceae</taxon>
        <taxon>Thermostichus</taxon>
    </lineage>
</organism>
<feature type="domain" description="TRM5/TYW2-like methyltransferase" evidence="7">
    <location>
        <begin position="262"/>
        <end position="341"/>
    </location>
</feature>
<protein>
    <submittedName>
        <fullName evidence="8">Precorrin-6y C5,15-methyltransferase (Decarboxylating) subunit CbiE</fullName>
    </submittedName>
</protein>
<dbReference type="InterPro" id="IPR035996">
    <property type="entry name" value="4pyrrol_Methylase_sf"/>
</dbReference>
<dbReference type="InterPro" id="IPR012818">
    <property type="entry name" value="CbiE"/>
</dbReference>
<evidence type="ECO:0000256" key="5">
    <source>
        <dbReference type="ARBA" id="ARBA00022691"/>
    </source>
</evidence>
<accession>A0ABT0CC13</accession>
<evidence type="ECO:0000259" key="7">
    <source>
        <dbReference type="Pfam" id="PF02475"/>
    </source>
</evidence>
<evidence type="ECO:0000259" key="6">
    <source>
        <dbReference type="Pfam" id="PF00590"/>
    </source>
</evidence>
<dbReference type="EMBL" id="JAFIRA010000025">
    <property type="protein sequence ID" value="MCJ2543298.1"/>
    <property type="molecule type" value="Genomic_DNA"/>
</dbReference>
<feature type="domain" description="Tetrapyrrole methylase" evidence="6">
    <location>
        <begin position="47"/>
        <end position="196"/>
    </location>
</feature>
<keyword evidence="4" id="KW-0808">Transferase</keyword>
<keyword evidence="5" id="KW-0949">S-adenosyl-L-methionine</keyword>
<dbReference type="SUPFAM" id="SSF53335">
    <property type="entry name" value="S-adenosyl-L-methionine-dependent methyltransferases"/>
    <property type="match status" value="1"/>
</dbReference>
<comment type="pathway">
    <text evidence="1">Cofactor biosynthesis; adenosylcobalamin biosynthesis.</text>
</comment>
<evidence type="ECO:0000256" key="1">
    <source>
        <dbReference type="ARBA" id="ARBA00004953"/>
    </source>
</evidence>
<keyword evidence="2" id="KW-0169">Cobalamin biosynthesis</keyword>
<dbReference type="Proteomes" id="UP000830835">
    <property type="component" value="Unassembled WGS sequence"/>
</dbReference>
<dbReference type="Pfam" id="PF00590">
    <property type="entry name" value="TP_methylase"/>
    <property type="match status" value="1"/>
</dbReference>
<dbReference type="PANTHER" id="PTHR43182:SF1">
    <property type="entry name" value="COBALT-PRECORRIN-7 C(5)-METHYLTRANSFERASE"/>
    <property type="match status" value="1"/>
</dbReference>
<evidence type="ECO:0000256" key="4">
    <source>
        <dbReference type="ARBA" id="ARBA00022679"/>
    </source>
</evidence>
<dbReference type="Gene3D" id="3.40.50.150">
    <property type="entry name" value="Vaccinia Virus protein VP39"/>
    <property type="match status" value="1"/>
</dbReference>
<dbReference type="Gene3D" id="3.30.950.10">
    <property type="entry name" value="Methyltransferase, Cobalt-precorrin-4 Transmethylase, Domain 2"/>
    <property type="match status" value="1"/>
</dbReference>
<dbReference type="NCBIfam" id="TIGR02467">
    <property type="entry name" value="CbiE"/>
    <property type="match status" value="1"/>
</dbReference>
<name>A0ABT0CC13_THEVL</name>
<dbReference type="NCBIfam" id="TIGR02469">
    <property type="entry name" value="CbiT"/>
    <property type="match status" value="1"/>
</dbReference>
<dbReference type="PIRSF" id="PIRSF036428">
    <property type="entry name" value="CobL"/>
    <property type="match status" value="1"/>
</dbReference>
<dbReference type="RefSeq" id="WP_244350574.1">
    <property type="nucleotide sequence ID" value="NZ_JAFIRA010000025.1"/>
</dbReference>
<dbReference type="SUPFAM" id="SSF53790">
    <property type="entry name" value="Tetrapyrrole methylase"/>
    <property type="match status" value="1"/>
</dbReference>
<keyword evidence="9" id="KW-1185">Reference proteome</keyword>
<sequence>MVTVNPSGQHPKLAVVGVALDGSVASWGIPPLSEAQTLIGVPSLLTHFADHPARKVPLTGAVESWIPLLKQELAQGSLVLLASGDPLFFGIGRLLTEHFPPEQLAFYPQVSSVQLALNRLQIPWQEATILSVHGRGLEQLESILKQGSSPVVVLTDPQHSPYLLAQLIRDLRLPTHYQAWVCSQLGSPQEQIVPLEEGQAQTFPSPNLMVLRRVEREPDPSHWPLVGIPDDQFHTFPDQPGLITKQAIRLLTLGSLQLPQTGVVWDIGAGTGSVAIEMARLSAGLQVYAIERNAMGVRLIERNIERFGLENVQVIAGAAPEVLESLPDPDRVLLGGGGKAMGSLLPLLQARLRPQGVLVANFATLETCSETLQWLRSQGWQVRVEHIQISRSIPLAEGTRFAPLNPVYLLQGIPSSQNMRKP</sequence>
<dbReference type="InterPro" id="IPR000878">
    <property type="entry name" value="4pyrrol_Mease"/>
</dbReference>
<dbReference type="InterPro" id="IPR014008">
    <property type="entry name" value="Cbl_synth_MTase_CbiT"/>
</dbReference>
<gene>
    <name evidence="8" type="primary">cbiE</name>
    <name evidence="8" type="ORF">JX360_10330</name>
</gene>
<dbReference type="Gene3D" id="3.40.1010.10">
    <property type="entry name" value="Cobalt-precorrin-4 Transmethylase, Domain 1"/>
    <property type="match status" value="1"/>
</dbReference>
<dbReference type="CDD" id="cd11644">
    <property type="entry name" value="Precorrin-6Y-MT"/>
    <property type="match status" value="1"/>
</dbReference>
<dbReference type="InterPro" id="IPR056743">
    <property type="entry name" value="TRM5-TYW2-like_MTfase"/>
</dbReference>
<proteinExistence type="predicted"/>
<evidence type="ECO:0000256" key="3">
    <source>
        <dbReference type="ARBA" id="ARBA00022603"/>
    </source>
</evidence>
<comment type="caution">
    <text evidence="8">The sequence shown here is derived from an EMBL/GenBank/DDBJ whole genome shotgun (WGS) entry which is preliminary data.</text>
</comment>
<evidence type="ECO:0000313" key="9">
    <source>
        <dbReference type="Proteomes" id="UP000830835"/>
    </source>
</evidence>